<accession>A0ABN8SNY6</accession>
<keyword evidence="12" id="KW-1185">Reference proteome</keyword>
<evidence type="ECO:0000256" key="6">
    <source>
        <dbReference type="ARBA" id="ARBA00022989"/>
    </source>
</evidence>
<evidence type="ECO:0000256" key="1">
    <source>
        <dbReference type="ARBA" id="ARBA00004389"/>
    </source>
</evidence>
<evidence type="ECO:0000256" key="3">
    <source>
        <dbReference type="ARBA" id="ARBA00022692"/>
    </source>
</evidence>
<name>A0ABN8SNY6_9CNID</name>
<dbReference type="Pfam" id="PF04389">
    <property type="entry name" value="Peptidase_M28"/>
    <property type="match status" value="1"/>
</dbReference>
<dbReference type="Gene3D" id="3.40.630.10">
    <property type="entry name" value="Zn peptidases"/>
    <property type="match status" value="1"/>
</dbReference>
<sequence length="308" mass="34101">MWENVPDFLELFRNFPVSISVLFVVPVVLLSGPSSTVMAAHEFPVFRMQQYDLHQTQVGSRSSLVNMEARPLTSDMLTRRCVVTRLSDLTIERFKEAVQTLGAGAILILLPKNTSIAALEQKEKSRGIGEIVLSKEWQQLERDLLTVEVPIAVYFAYEDKELTEIYKDIETAVTSDQAGSAFEALLGVTSTSGYQMVVNVGETKQIKDMAITSLQGKLVGRGIDEQLPTIAIVTHYDAFGIAPSLSFGADDNGSGVVALLELARLFSRLYSDSRMQARYNLVFFLSGAGKFNYQGTKKWLEDNLDNPG</sequence>
<keyword evidence="8" id="KW-0325">Glycoprotein</keyword>
<evidence type="ECO:0000313" key="11">
    <source>
        <dbReference type="EMBL" id="CAH3192232.1"/>
    </source>
</evidence>
<dbReference type="PROSITE" id="PS00018">
    <property type="entry name" value="EF_HAND_1"/>
    <property type="match status" value="1"/>
</dbReference>
<dbReference type="InterPro" id="IPR016574">
    <property type="entry name" value="Nicalin"/>
</dbReference>
<dbReference type="PANTHER" id="PTHR31826">
    <property type="entry name" value="NICALIN"/>
    <property type="match status" value="1"/>
</dbReference>
<keyword evidence="3" id="KW-0812">Transmembrane</keyword>
<keyword evidence="7" id="KW-0472">Membrane</keyword>
<gene>
    <name evidence="11" type="ORF">PEVE_00023518</name>
</gene>
<comment type="caution">
    <text evidence="11">The sequence shown here is derived from an EMBL/GenBank/DDBJ whole genome shotgun (WGS) entry which is preliminary data.</text>
</comment>
<evidence type="ECO:0000259" key="10">
    <source>
        <dbReference type="Pfam" id="PF04389"/>
    </source>
</evidence>
<dbReference type="InterPro" id="IPR018247">
    <property type="entry name" value="EF_Hand_1_Ca_BS"/>
</dbReference>
<feature type="domain" description="Peptidase M28" evidence="10">
    <location>
        <begin position="229"/>
        <end position="300"/>
    </location>
</feature>
<comment type="subcellular location">
    <subcellularLocation>
        <location evidence="1">Endoplasmic reticulum membrane</location>
        <topology evidence="1">Single-pass membrane protein</topology>
    </subcellularLocation>
</comment>
<evidence type="ECO:0000256" key="2">
    <source>
        <dbReference type="ARBA" id="ARBA00007717"/>
    </source>
</evidence>
<dbReference type="SUPFAM" id="SSF53187">
    <property type="entry name" value="Zn-dependent exopeptidases"/>
    <property type="match status" value="1"/>
</dbReference>
<keyword evidence="6" id="KW-1133">Transmembrane helix</keyword>
<evidence type="ECO:0000313" key="12">
    <source>
        <dbReference type="Proteomes" id="UP001159427"/>
    </source>
</evidence>
<evidence type="ECO:0000256" key="9">
    <source>
        <dbReference type="ARBA" id="ARBA00034873"/>
    </source>
</evidence>
<evidence type="ECO:0000256" key="5">
    <source>
        <dbReference type="ARBA" id="ARBA00022824"/>
    </source>
</evidence>
<evidence type="ECO:0000256" key="4">
    <source>
        <dbReference type="ARBA" id="ARBA00022729"/>
    </source>
</evidence>
<comment type="similarity">
    <text evidence="2">Belongs to the nicastrin family.</text>
</comment>
<reference evidence="11 12" key="1">
    <citation type="submission" date="2022-05" db="EMBL/GenBank/DDBJ databases">
        <authorList>
            <consortium name="Genoscope - CEA"/>
            <person name="William W."/>
        </authorList>
    </citation>
    <scope>NUCLEOTIDE SEQUENCE [LARGE SCALE GENOMIC DNA]</scope>
</reference>
<protein>
    <recommendedName>
        <fullName evidence="9">BOS complex subunit NCLN</fullName>
    </recommendedName>
</protein>
<keyword evidence="5" id="KW-0256">Endoplasmic reticulum</keyword>
<keyword evidence="4" id="KW-0732">Signal</keyword>
<proteinExistence type="inferred from homology"/>
<dbReference type="InterPro" id="IPR007484">
    <property type="entry name" value="Peptidase_M28"/>
</dbReference>
<organism evidence="11 12">
    <name type="scientific">Porites evermanni</name>
    <dbReference type="NCBI Taxonomy" id="104178"/>
    <lineage>
        <taxon>Eukaryota</taxon>
        <taxon>Metazoa</taxon>
        <taxon>Cnidaria</taxon>
        <taxon>Anthozoa</taxon>
        <taxon>Hexacorallia</taxon>
        <taxon>Scleractinia</taxon>
        <taxon>Fungiina</taxon>
        <taxon>Poritidae</taxon>
        <taxon>Porites</taxon>
    </lineage>
</organism>
<dbReference type="EMBL" id="CALNXI010003118">
    <property type="protein sequence ID" value="CAH3192232.1"/>
    <property type="molecule type" value="Genomic_DNA"/>
</dbReference>
<evidence type="ECO:0000256" key="7">
    <source>
        <dbReference type="ARBA" id="ARBA00023136"/>
    </source>
</evidence>
<evidence type="ECO:0000256" key="8">
    <source>
        <dbReference type="ARBA" id="ARBA00023180"/>
    </source>
</evidence>
<dbReference type="Proteomes" id="UP001159427">
    <property type="component" value="Unassembled WGS sequence"/>
</dbReference>